<name>B3E553_TRIL1</name>
<reference evidence="1 2" key="1">
    <citation type="submission" date="2008-05" db="EMBL/GenBank/DDBJ databases">
        <title>Complete sequence of chromosome of Geobacter lovleyi SZ.</title>
        <authorList>
            <consortium name="US DOE Joint Genome Institute"/>
            <person name="Lucas S."/>
            <person name="Copeland A."/>
            <person name="Lapidus A."/>
            <person name="Glavina del Rio T."/>
            <person name="Dalin E."/>
            <person name="Tice H."/>
            <person name="Bruce D."/>
            <person name="Goodwin L."/>
            <person name="Pitluck S."/>
            <person name="Chertkov O."/>
            <person name="Meincke L."/>
            <person name="Brettin T."/>
            <person name="Detter J.C."/>
            <person name="Han C."/>
            <person name="Tapia R."/>
            <person name="Kuske C.R."/>
            <person name="Schmutz J."/>
            <person name="Larimer F."/>
            <person name="Land M."/>
            <person name="Hauser L."/>
            <person name="Kyrpides N."/>
            <person name="Mikhailova N."/>
            <person name="Sung Y."/>
            <person name="Fletcher K.E."/>
            <person name="Ritalahti K.M."/>
            <person name="Loeffler F.E."/>
            <person name="Richardson P."/>
        </authorList>
    </citation>
    <scope>NUCLEOTIDE SEQUENCE [LARGE SCALE GENOMIC DNA]</scope>
    <source>
        <strain evidence="2">ATCC BAA-1151 / DSM 17278 / SZ</strain>
    </source>
</reference>
<sequence length="84" mass="9588">MIKFRLSGERNTIHALVNQVRSAFPDAIVASHDANDRLSAKIDFSLPIDEALQLFLSSQHNSTIISPDDQQKPYKIDWRKKLLL</sequence>
<dbReference type="KEGG" id="glo:Glov_2324"/>
<proteinExistence type="predicted"/>
<protein>
    <submittedName>
        <fullName evidence="1">Uncharacterized protein</fullName>
    </submittedName>
</protein>
<evidence type="ECO:0000313" key="1">
    <source>
        <dbReference type="EMBL" id="ACD96040.1"/>
    </source>
</evidence>
<keyword evidence="2" id="KW-1185">Reference proteome</keyword>
<dbReference type="Proteomes" id="UP000002420">
    <property type="component" value="Chromosome"/>
</dbReference>
<dbReference type="AlphaFoldDB" id="B3E553"/>
<accession>B3E553</accession>
<organism evidence="1 2">
    <name type="scientific">Trichlorobacter lovleyi (strain ATCC BAA-1151 / DSM 17278 / SZ)</name>
    <name type="common">Geobacter lovleyi</name>
    <dbReference type="NCBI Taxonomy" id="398767"/>
    <lineage>
        <taxon>Bacteria</taxon>
        <taxon>Pseudomonadati</taxon>
        <taxon>Thermodesulfobacteriota</taxon>
        <taxon>Desulfuromonadia</taxon>
        <taxon>Geobacterales</taxon>
        <taxon>Geobacteraceae</taxon>
        <taxon>Trichlorobacter</taxon>
    </lineage>
</organism>
<gene>
    <name evidence="1" type="ordered locus">Glov_2324</name>
</gene>
<dbReference type="HOGENOM" id="CLU_2522813_0_0_7"/>
<dbReference type="EMBL" id="CP001089">
    <property type="protein sequence ID" value="ACD96040.1"/>
    <property type="molecule type" value="Genomic_DNA"/>
</dbReference>
<evidence type="ECO:0000313" key="2">
    <source>
        <dbReference type="Proteomes" id="UP000002420"/>
    </source>
</evidence>